<dbReference type="PROSITE" id="PS50041">
    <property type="entry name" value="C_TYPE_LECTIN_2"/>
    <property type="match status" value="1"/>
</dbReference>
<dbReference type="InterPro" id="IPR001304">
    <property type="entry name" value="C-type_lectin-like"/>
</dbReference>
<dbReference type="CDD" id="cd00037">
    <property type="entry name" value="CLECT"/>
    <property type="match status" value="1"/>
</dbReference>
<evidence type="ECO:0000313" key="4">
    <source>
        <dbReference type="EMBL" id="CAH1775085.1"/>
    </source>
</evidence>
<proteinExistence type="predicted"/>
<feature type="chain" id="PRO_5035876710" description="C-type lectin domain-containing protein" evidence="2">
    <location>
        <begin position="25"/>
        <end position="204"/>
    </location>
</feature>
<dbReference type="Proteomes" id="UP000749559">
    <property type="component" value="Unassembled WGS sequence"/>
</dbReference>
<sequence length="204" mass="23322">MSAMTTLCVLIVITLIQSVWRVEAGKCSSLQAKLKKAQVELGKLRKIAAQCPQRPLSCPDGFVWNVRLNTCHKFIYKIKVSWFDALTYCQSLGANLIAIENENEQTYVIEQIQAAKTSGKHTNERSDFWTGGNDLCDDWKWSGGPSWIPKPLNNFTKWDVLFGSRPQPEVNEEKCMFIHGTRDYKWHDGGCQESRFFICEINLP</sequence>
<dbReference type="Pfam" id="PF00059">
    <property type="entry name" value="Lectin_C"/>
    <property type="match status" value="1"/>
</dbReference>
<keyword evidence="5" id="KW-1185">Reference proteome</keyword>
<dbReference type="AlphaFoldDB" id="A0A8S4N1A9"/>
<dbReference type="SMART" id="SM00034">
    <property type="entry name" value="CLECT"/>
    <property type="match status" value="1"/>
</dbReference>
<gene>
    <name evidence="4" type="ORF">OFUS_LOCUS2437</name>
</gene>
<dbReference type="SUPFAM" id="SSF56436">
    <property type="entry name" value="C-type lectin-like"/>
    <property type="match status" value="1"/>
</dbReference>
<dbReference type="EMBL" id="CAIIXF020000001">
    <property type="protein sequence ID" value="CAH1775085.1"/>
    <property type="molecule type" value="Genomic_DNA"/>
</dbReference>
<dbReference type="PROSITE" id="PS00615">
    <property type="entry name" value="C_TYPE_LECTIN_1"/>
    <property type="match status" value="1"/>
</dbReference>
<feature type="signal peptide" evidence="2">
    <location>
        <begin position="1"/>
        <end position="24"/>
    </location>
</feature>
<evidence type="ECO:0000256" key="2">
    <source>
        <dbReference type="SAM" id="SignalP"/>
    </source>
</evidence>
<reference evidence="4" key="1">
    <citation type="submission" date="2022-03" db="EMBL/GenBank/DDBJ databases">
        <authorList>
            <person name="Martin C."/>
        </authorList>
    </citation>
    <scope>NUCLEOTIDE SEQUENCE</scope>
</reference>
<accession>A0A8S4N1A9</accession>
<organism evidence="4 5">
    <name type="scientific">Owenia fusiformis</name>
    <name type="common">Polychaete worm</name>
    <dbReference type="NCBI Taxonomy" id="6347"/>
    <lineage>
        <taxon>Eukaryota</taxon>
        <taxon>Metazoa</taxon>
        <taxon>Spiralia</taxon>
        <taxon>Lophotrochozoa</taxon>
        <taxon>Annelida</taxon>
        <taxon>Polychaeta</taxon>
        <taxon>Sedentaria</taxon>
        <taxon>Canalipalpata</taxon>
        <taxon>Sabellida</taxon>
        <taxon>Oweniida</taxon>
        <taxon>Oweniidae</taxon>
        <taxon>Owenia</taxon>
    </lineage>
</organism>
<dbReference type="Gene3D" id="3.10.100.10">
    <property type="entry name" value="Mannose-Binding Protein A, subunit A"/>
    <property type="match status" value="1"/>
</dbReference>
<evidence type="ECO:0000256" key="1">
    <source>
        <dbReference type="ARBA" id="ARBA00023157"/>
    </source>
</evidence>
<evidence type="ECO:0000313" key="5">
    <source>
        <dbReference type="Proteomes" id="UP000749559"/>
    </source>
</evidence>
<keyword evidence="1" id="KW-1015">Disulfide bond</keyword>
<evidence type="ECO:0000259" key="3">
    <source>
        <dbReference type="PROSITE" id="PS50041"/>
    </source>
</evidence>
<dbReference type="InterPro" id="IPR018378">
    <property type="entry name" value="C-type_lectin_CS"/>
</dbReference>
<name>A0A8S4N1A9_OWEFU</name>
<protein>
    <recommendedName>
        <fullName evidence="3">C-type lectin domain-containing protein</fullName>
    </recommendedName>
</protein>
<dbReference type="InterPro" id="IPR016186">
    <property type="entry name" value="C-type_lectin-like/link_sf"/>
</dbReference>
<dbReference type="InterPro" id="IPR016187">
    <property type="entry name" value="CTDL_fold"/>
</dbReference>
<feature type="domain" description="C-type lectin" evidence="3">
    <location>
        <begin position="67"/>
        <end position="200"/>
    </location>
</feature>
<keyword evidence="2" id="KW-0732">Signal</keyword>
<comment type="caution">
    <text evidence="4">The sequence shown here is derived from an EMBL/GenBank/DDBJ whole genome shotgun (WGS) entry which is preliminary data.</text>
</comment>
<dbReference type="OrthoDB" id="6271941at2759"/>
<dbReference type="PANTHER" id="PTHR22803">
    <property type="entry name" value="MANNOSE, PHOSPHOLIPASE, LECTIN RECEPTOR RELATED"/>
    <property type="match status" value="1"/>
</dbReference>
<dbReference type="InterPro" id="IPR050111">
    <property type="entry name" value="C-type_lectin/snaclec_domain"/>
</dbReference>